<evidence type="ECO:0000313" key="1">
    <source>
        <dbReference type="EMBL" id="MTV31396.1"/>
    </source>
</evidence>
<proteinExistence type="predicted"/>
<protein>
    <submittedName>
        <fullName evidence="1">Terminase</fullName>
    </submittedName>
</protein>
<dbReference type="InterPro" id="IPR027417">
    <property type="entry name" value="P-loop_NTPase"/>
</dbReference>
<evidence type="ECO:0000313" key="2">
    <source>
        <dbReference type="Proteomes" id="UP000439113"/>
    </source>
</evidence>
<organism evidence="1 2">
    <name type="scientific">Rhodoblastus acidophilus</name>
    <name type="common">Rhodopseudomonas acidophila</name>
    <dbReference type="NCBI Taxonomy" id="1074"/>
    <lineage>
        <taxon>Bacteria</taxon>
        <taxon>Pseudomonadati</taxon>
        <taxon>Pseudomonadota</taxon>
        <taxon>Alphaproteobacteria</taxon>
        <taxon>Hyphomicrobiales</taxon>
        <taxon>Rhodoblastaceae</taxon>
        <taxon>Rhodoblastus</taxon>
    </lineage>
</organism>
<sequence>MAVSLDFVPKDDAELMQALRDPLWRVCSGQLYWIMTKATNGEAAAVPFKPNRHQRKMMRCMWHRNIILKARQLGFTTLIAILWLDHALFNADQRCGIVAQDRESAEVIFRDKVRFAYSRLPEVLRVAMPLARESASELLFAHNNSSIRVATSLRSGTIHRLHVSEFGKICAKFPDKAAEVVTGSLQAVPIDGVAVIESTAEGQEGEFFAMVQKARAIGEQDRDLNPRDYRFHFFAWHDAPEYAIDFEGVVITKKDHEYFRQIEAELGKKISLFQRAWYVATRDADFAGDEQKMWQEYPSTPDEAFKISTQGTYYAVQLATARKQGRIGKVPYTPGVPVNTFWDIGASDGTAIWLHQRVGLEDRFIGFIEGWGEPYGYFVSELQKLGYVWGTHYLPHDAEHKRQQGLVVAAPIDMLRGLTPGWQYEIVPRVDEILHGIQLTRDAFASCWFDETACAAGIAHLSLYRKEWNTRLAAWKPTPRHDEHSEGADAFRQFAQGYRPPAMSAGTRPKRRTKGAMAA</sequence>
<dbReference type="OrthoDB" id="479677at2"/>
<dbReference type="AlphaFoldDB" id="A0A6N8DNG6"/>
<comment type="caution">
    <text evidence="1">The sequence shown here is derived from an EMBL/GenBank/DDBJ whole genome shotgun (WGS) entry which is preliminary data.</text>
</comment>
<reference evidence="1 2" key="1">
    <citation type="submission" date="2019-11" db="EMBL/GenBank/DDBJ databases">
        <title>Whole-genome sequence of a Rhodoblastus acidophilus DSM 142.</title>
        <authorList>
            <person name="Kyndt J.A."/>
            <person name="Meyer T.E."/>
        </authorList>
    </citation>
    <scope>NUCLEOTIDE SEQUENCE [LARGE SCALE GENOMIC DNA]</scope>
    <source>
        <strain evidence="1 2">DSM 142</strain>
    </source>
</reference>
<dbReference type="RefSeq" id="WP_155446081.1">
    <property type="nucleotide sequence ID" value="NZ_JAOQNR010000010.1"/>
</dbReference>
<dbReference type="Proteomes" id="UP000439113">
    <property type="component" value="Unassembled WGS sequence"/>
</dbReference>
<dbReference type="Gene3D" id="3.40.50.300">
    <property type="entry name" value="P-loop containing nucleotide triphosphate hydrolases"/>
    <property type="match status" value="1"/>
</dbReference>
<name>A0A6N8DNG6_RHOAC</name>
<accession>A0A6N8DNG6</accession>
<dbReference type="EMBL" id="WNKS01000007">
    <property type="protein sequence ID" value="MTV31396.1"/>
    <property type="molecule type" value="Genomic_DNA"/>
</dbReference>
<gene>
    <name evidence="1" type="ORF">GJ654_10360</name>
</gene>